<dbReference type="Proteomes" id="UP000305887">
    <property type="component" value="Unassembled WGS sequence"/>
</dbReference>
<dbReference type="OrthoDB" id="7869914at2"/>
<comment type="caution">
    <text evidence="1">The sequence shown here is derived from an EMBL/GenBank/DDBJ whole genome shotgun (WGS) entry which is preliminary data.</text>
</comment>
<keyword evidence="2" id="KW-1185">Reference proteome</keyword>
<accession>A0A5C4N5M3</accession>
<evidence type="ECO:0000313" key="2">
    <source>
        <dbReference type="Proteomes" id="UP000305887"/>
    </source>
</evidence>
<evidence type="ECO:0000313" key="1">
    <source>
        <dbReference type="EMBL" id="TNC52958.1"/>
    </source>
</evidence>
<protein>
    <submittedName>
        <fullName evidence="1">DUF2484 family protein</fullName>
    </submittedName>
</protein>
<organism evidence="1 2">
    <name type="scientific">Rubellimicrobium rubrum</name>
    <dbReference type="NCBI Taxonomy" id="2585369"/>
    <lineage>
        <taxon>Bacteria</taxon>
        <taxon>Pseudomonadati</taxon>
        <taxon>Pseudomonadota</taxon>
        <taxon>Alphaproteobacteria</taxon>
        <taxon>Rhodobacterales</taxon>
        <taxon>Roseobacteraceae</taxon>
        <taxon>Rubellimicrobium</taxon>
    </lineage>
</organism>
<sequence length="78" mass="8024">MTAAGVLGCAWVLVAIGTVLLPLNRQMRPDFGLVPTAPPVVGWLGMGRGAWAASLPSAAVPLTFRRSLAALVTQGRVA</sequence>
<dbReference type="EMBL" id="VDFU01000001">
    <property type="protein sequence ID" value="TNC52958.1"/>
    <property type="molecule type" value="Genomic_DNA"/>
</dbReference>
<gene>
    <name evidence="1" type="ORF">FHG66_01310</name>
</gene>
<name>A0A5C4N5M3_9RHOB</name>
<reference evidence="1 2" key="1">
    <citation type="submission" date="2019-06" db="EMBL/GenBank/DDBJ databases">
        <title>YIM 131921 draft genome.</title>
        <authorList>
            <person name="Jiang L."/>
        </authorList>
    </citation>
    <scope>NUCLEOTIDE SEQUENCE [LARGE SCALE GENOMIC DNA]</scope>
    <source>
        <strain evidence="1 2">YIM 131921</strain>
    </source>
</reference>
<proteinExistence type="predicted"/>
<dbReference type="AlphaFoldDB" id="A0A5C4N5M3"/>